<dbReference type="GO" id="GO:0006357">
    <property type="term" value="P:regulation of transcription by RNA polymerase II"/>
    <property type="evidence" value="ECO:0007669"/>
    <property type="project" value="TreeGrafter"/>
</dbReference>
<dbReference type="EMBL" id="JAODUP010000463">
    <property type="protein sequence ID" value="KAK2149168.1"/>
    <property type="molecule type" value="Genomic_DNA"/>
</dbReference>
<organism evidence="1 2">
    <name type="scientific">Paralvinella palmiformis</name>
    <dbReference type="NCBI Taxonomy" id="53620"/>
    <lineage>
        <taxon>Eukaryota</taxon>
        <taxon>Metazoa</taxon>
        <taxon>Spiralia</taxon>
        <taxon>Lophotrochozoa</taxon>
        <taxon>Annelida</taxon>
        <taxon>Polychaeta</taxon>
        <taxon>Sedentaria</taxon>
        <taxon>Canalipalpata</taxon>
        <taxon>Terebellida</taxon>
        <taxon>Terebelliformia</taxon>
        <taxon>Alvinellidae</taxon>
        <taxon>Paralvinella</taxon>
    </lineage>
</organism>
<name>A0AAD9MYS1_9ANNE</name>
<dbReference type="AlphaFoldDB" id="A0AAD9MYS1"/>
<dbReference type="PANTHER" id="PTHR46169">
    <property type="entry name" value="DNA REPLICATION-RELATED ELEMENT FACTOR, ISOFORM A"/>
    <property type="match status" value="1"/>
</dbReference>
<keyword evidence="2" id="KW-1185">Reference proteome</keyword>
<sequence>MREELSKVASVCVIIDLWTNRQMRSYLGIMGHYVQEYRLVSATLAYNTSNMTKAFSLPGLVAAPEPTVVDLETDYKCDNDVETNTSSPDPSEDVFNFPPQHQPCFTHTLQLCVNDGTKDAGSLRKVIAKASSIVSHARKSTRAADLLEHENRLQTANVTRWNSEVKIIRSMLNIPKEKLDQLDTQNLSHHKRTLLIDIVEILSPLEEATDYAQTHKTTTAGCIIPNFNSKLVSTLTASVTRQFSSYGDKDTIFCLYLGSKIQTPVLCFRPCRIRF</sequence>
<proteinExistence type="predicted"/>
<dbReference type="InterPro" id="IPR052717">
    <property type="entry name" value="Vacuolar_transposase_reg"/>
</dbReference>
<dbReference type="PANTHER" id="PTHR46169:SF29">
    <property type="entry name" value="DNA REPLICATION-RELATED ELEMENT FACTOR, ISOFORM A"/>
    <property type="match status" value="1"/>
</dbReference>
<dbReference type="InterPro" id="IPR012337">
    <property type="entry name" value="RNaseH-like_sf"/>
</dbReference>
<dbReference type="Proteomes" id="UP001208570">
    <property type="component" value="Unassembled WGS sequence"/>
</dbReference>
<reference evidence="1" key="1">
    <citation type="journal article" date="2023" name="Mol. Biol. Evol.">
        <title>Third-Generation Sequencing Reveals the Adaptive Role of the Epigenome in Three Deep-Sea Polychaetes.</title>
        <authorList>
            <person name="Perez M."/>
            <person name="Aroh O."/>
            <person name="Sun Y."/>
            <person name="Lan Y."/>
            <person name="Juniper S.K."/>
            <person name="Young C.R."/>
            <person name="Angers B."/>
            <person name="Qian P.Y."/>
        </authorList>
    </citation>
    <scope>NUCLEOTIDE SEQUENCE</scope>
    <source>
        <strain evidence="1">P08H-3</strain>
    </source>
</reference>
<dbReference type="SUPFAM" id="SSF53098">
    <property type="entry name" value="Ribonuclease H-like"/>
    <property type="match status" value="1"/>
</dbReference>
<comment type="caution">
    <text evidence="1">The sequence shown here is derived from an EMBL/GenBank/DDBJ whole genome shotgun (WGS) entry which is preliminary data.</text>
</comment>
<evidence type="ECO:0000313" key="2">
    <source>
        <dbReference type="Proteomes" id="UP001208570"/>
    </source>
</evidence>
<evidence type="ECO:0000313" key="1">
    <source>
        <dbReference type="EMBL" id="KAK2149168.1"/>
    </source>
</evidence>
<gene>
    <name evidence="1" type="ORF">LSH36_463g00008</name>
</gene>
<protein>
    <submittedName>
        <fullName evidence="1">Uncharacterized protein</fullName>
    </submittedName>
</protein>
<dbReference type="GO" id="GO:0005634">
    <property type="term" value="C:nucleus"/>
    <property type="evidence" value="ECO:0007669"/>
    <property type="project" value="TreeGrafter"/>
</dbReference>
<accession>A0AAD9MYS1</accession>